<dbReference type="Proteomes" id="UP000467305">
    <property type="component" value="Unassembled WGS sequence"/>
</dbReference>
<dbReference type="SMART" id="SM00342">
    <property type="entry name" value="HTH_ARAC"/>
    <property type="match status" value="1"/>
</dbReference>
<keyword evidence="2" id="KW-0238">DNA-binding</keyword>
<dbReference type="InterPro" id="IPR009057">
    <property type="entry name" value="Homeodomain-like_sf"/>
</dbReference>
<comment type="caution">
    <text evidence="6">The sequence shown here is derived from an EMBL/GenBank/DDBJ whole genome shotgun (WGS) entry which is preliminary data.</text>
</comment>
<name>A0A7J5A9H2_9FLAO</name>
<protein>
    <submittedName>
        <fullName evidence="6">Helix-turn-helix transcriptional regulator</fullName>
    </submittedName>
</protein>
<keyword evidence="7" id="KW-1185">Reference proteome</keyword>
<dbReference type="Pfam" id="PF12833">
    <property type="entry name" value="HTH_18"/>
    <property type="match status" value="1"/>
</dbReference>
<feature type="transmembrane region" description="Helical" evidence="4">
    <location>
        <begin position="100"/>
        <end position="117"/>
    </location>
</feature>
<keyword evidence="4" id="KW-0812">Transmembrane</keyword>
<accession>A0A7J5A9H2</accession>
<proteinExistence type="predicted"/>
<dbReference type="GO" id="GO:0003700">
    <property type="term" value="F:DNA-binding transcription factor activity"/>
    <property type="evidence" value="ECO:0007669"/>
    <property type="project" value="InterPro"/>
</dbReference>
<feature type="transmembrane region" description="Helical" evidence="4">
    <location>
        <begin position="205"/>
        <end position="226"/>
    </location>
</feature>
<feature type="transmembrane region" description="Helical" evidence="4">
    <location>
        <begin position="6"/>
        <end position="24"/>
    </location>
</feature>
<feature type="transmembrane region" description="Helical" evidence="4">
    <location>
        <begin position="175"/>
        <end position="199"/>
    </location>
</feature>
<feature type="domain" description="HTH araC/xylS-type" evidence="5">
    <location>
        <begin position="263"/>
        <end position="367"/>
    </location>
</feature>
<dbReference type="GO" id="GO:0043565">
    <property type="term" value="F:sequence-specific DNA binding"/>
    <property type="evidence" value="ECO:0007669"/>
    <property type="project" value="InterPro"/>
</dbReference>
<evidence type="ECO:0000256" key="4">
    <source>
        <dbReference type="SAM" id="Phobius"/>
    </source>
</evidence>
<evidence type="ECO:0000313" key="7">
    <source>
        <dbReference type="Proteomes" id="UP000467305"/>
    </source>
</evidence>
<feature type="transmembrane region" description="Helical" evidence="4">
    <location>
        <begin position="36"/>
        <end position="54"/>
    </location>
</feature>
<dbReference type="PANTHER" id="PTHR43280:SF29">
    <property type="entry name" value="ARAC-FAMILY TRANSCRIPTIONAL REGULATOR"/>
    <property type="match status" value="1"/>
</dbReference>
<dbReference type="SUPFAM" id="SSF46689">
    <property type="entry name" value="Homeodomain-like"/>
    <property type="match status" value="1"/>
</dbReference>
<keyword evidence="3" id="KW-0804">Transcription</keyword>
<evidence type="ECO:0000313" key="6">
    <source>
        <dbReference type="EMBL" id="KAB1154221.1"/>
    </source>
</evidence>
<dbReference type="EMBL" id="WAAU01000029">
    <property type="protein sequence ID" value="KAB1154221.1"/>
    <property type="molecule type" value="Genomic_DNA"/>
</dbReference>
<evidence type="ECO:0000259" key="5">
    <source>
        <dbReference type="PROSITE" id="PS01124"/>
    </source>
</evidence>
<evidence type="ECO:0000256" key="3">
    <source>
        <dbReference type="ARBA" id="ARBA00023163"/>
    </source>
</evidence>
<feature type="transmembrane region" description="Helical" evidence="4">
    <location>
        <begin position="129"/>
        <end position="154"/>
    </location>
</feature>
<dbReference type="AlphaFoldDB" id="A0A7J5A9H2"/>
<organism evidence="6 7">
    <name type="scientific">Tenacibaculum aiptasiae</name>
    <dbReference type="NCBI Taxonomy" id="426481"/>
    <lineage>
        <taxon>Bacteria</taxon>
        <taxon>Pseudomonadati</taxon>
        <taxon>Bacteroidota</taxon>
        <taxon>Flavobacteriia</taxon>
        <taxon>Flavobacteriales</taxon>
        <taxon>Flavobacteriaceae</taxon>
        <taxon>Tenacibaculum</taxon>
    </lineage>
</organism>
<sequence length="373" mass="43725">MKELFNFLFYSGFSLCVLLIILILKRIHQHFSNKILIGIFFCLLILFLTYSSYYLEYTNLSFFITPIGTIVPLALGPLLFNYIKSIYNSEIDPKKTVKDLIPFFIGFLLFSIPRYFLPNLSSNYQNNIILLSFIIPFLGYGYFIYYLFLSFKLLKTYRKKVKENYSYIKNIDLKWLSIWLYGLIIFVLIDGISGGLLLVYSSLKFVLTFNLLFLTALIWYIGYYGLNQTQVFLLQREFNKEEKVLKTPIEEKSKISNSPKLKEKLEKLFDTDQVFKKQNLSLRETASLLETTDKKLSNYLNTELNTTFYEYVNSYRIQHFKKSISNGTSKNLTLLAIAFDSGFNSKATFNRVFKQQEGITPLQFKKSLEKKVS</sequence>
<dbReference type="PANTHER" id="PTHR43280">
    <property type="entry name" value="ARAC-FAMILY TRANSCRIPTIONAL REGULATOR"/>
    <property type="match status" value="1"/>
</dbReference>
<keyword evidence="1" id="KW-0805">Transcription regulation</keyword>
<keyword evidence="4" id="KW-0472">Membrane</keyword>
<evidence type="ECO:0000256" key="2">
    <source>
        <dbReference type="ARBA" id="ARBA00023125"/>
    </source>
</evidence>
<gene>
    <name evidence="6" type="ORF">F7018_14710</name>
</gene>
<feature type="transmembrane region" description="Helical" evidence="4">
    <location>
        <begin position="60"/>
        <end position="80"/>
    </location>
</feature>
<evidence type="ECO:0000256" key="1">
    <source>
        <dbReference type="ARBA" id="ARBA00023015"/>
    </source>
</evidence>
<dbReference type="OrthoDB" id="6283866at2"/>
<dbReference type="InterPro" id="IPR018060">
    <property type="entry name" value="HTH_AraC"/>
</dbReference>
<dbReference type="Gene3D" id="1.10.10.60">
    <property type="entry name" value="Homeodomain-like"/>
    <property type="match status" value="1"/>
</dbReference>
<reference evidence="6 7" key="1">
    <citation type="submission" date="2019-09" db="EMBL/GenBank/DDBJ databases">
        <authorList>
            <person name="Cao W.R."/>
        </authorList>
    </citation>
    <scope>NUCLEOTIDE SEQUENCE [LARGE SCALE GENOMIC DNA]</scope>
    <source>
        <strain evidence="7">a4</strain>
    </source>
</reference>
<keyword evidence="4" id="KW-1133">Transmembrane helix</keyword>
<dbReference type="RefSeq" id="WP_150900855.1">
    <property type="nucleotide sequence ID" value="NZ_WAAU01000029.1"/>
</dbReference>
<dbReference type="PROSITE" id="PS01124">
    <property type="entry name" value="HTH_ARAC_FAMILY_2"/>
    <property type="match status" value="1"/>
</dbReference>